<evidence type="ECO:0000313" key="3">
    <source>
        <dbReference type="Proteomes" id="UP001058003"/>
    </source>
</evidence>
<dbReference type="PANTHER" id="PTHR35849">
    <property type="entry name" value="BLR2341 PROTEIN"/>
    <property type="match status" value="1"/>
</dbReference>
<dbReference type="InterPro" id="IPR002645">
    <property type="entry name" value="STAS_dom"/>
</dbReference>
<dbReference type="AlphaFoldDB" id="A0A9Q9MJB4"/>
<dbReference type="PROSITE" id="PS50801">
    <property type="entry name" value="STAS"/>
    <property type="match status" value="1"/>
</dbReference>
<dbReference type="Pfam" id="PF13466">
    <property type="entry name" value="STAS_2"/>
    <property type="match status" value="1"/>
</dbReference>
<dbReference type="KEGG" id="daur:Daura_23315"/>
<dbReference type="Proteomes" id="UP001058003">
    <property type="component" value="Chromosome"/>
</dbReference>
<evidence type="ECO:0000259" key="1">
    <source>
        <dbReference type="PROSITE" id="PS50801"/>
    </source>
</evidence>
<dbReference type="SUPFAM" id="SSF52091">
    <property type="entry name" value="SpoIIaa-like"/>
    <property type="match status" value="1"/>
</dbReference>
<evidence type="ECO:0000313" key="2">
    <source>
        <dbReference type="EMBL" id="UWZ58839.1"/>
    </source>
</evidence>
<protein>
    <submittedName>
        <fullName evidence="2">STAS domain-containing protein</fullName>
    </submittedName>
</protein>
<proteinExistence type="predicted"/>
<dbReference type="InterPro" id="IPR058548">
    <property type="entry name" value="MlaB-like_STAS"/>
</dbReference>
<dbReference type="Gene3D" id="3.30.750.24">
    <property type="entry name" value="STAS domain"/>
    <property type="match status" value="1"/>
</dbReference>
<gene>
    <name evidence="2" type="ORF">Daura_23315</name>
</gene>
<dbReference type="EMBL" id="CP073767">
    <property type="protein sequence ID" value="UWZ58839.1"/>
    <property type="molecule type" value="Genomic_DNA"/>
</dbReference>
<accession>A0A9Q9MJB4</accession>
<organism evidence="2 3">
    <name type="scientific">Dactylosporangium aurantiacum</name>
    <dbReference type="NCBI Taxonomy" id="35754"/>
    <lineage>
        <taxon>Bacteria</taxon>
        <taxon>Bacillati</taxon>
        <taxon>Actinomycetota</taxon>
        <taxon>Actinomycetes</taxon>
        <taxon>Micromonosporales</taxon>
        <taxon>Micromonosporaceae</taxon>
        <taxon>Dactylosporangium</taxon>
    </lineage>
</organism>
<dbReference type="InterPro" id="IPR052746">
    <property type="entry name" value="MlaB_ABC_Transporter"/>
</dbReference>
<dbReference type="CDD" id="cd07043">
    <property type="entry name" value="STAS_anti-anti-sigma_factors"/>
    <property type="match status" value="1"/>
</dbReference>
<sequence length="101" mass="10917">MLDVHVHVHGIEETRLILNGVLSAATTEALRAHLDRHLAGNGIERLVIDLAQVRRIEATGVQLLLRATRAAALRGVALQLRSAPPPLRQAIAEHGIADLPH</sequence>
<feature type="domain" description="STAS" evidence="1">
    <location>
        <begin position="16"/>
        <end position="101"/>
    </location>
</feature>
<dbReference type="RefSeq" id="WP_033361593.1">
    <property type="nucleotide sequence ID" value="NZ_CP073767.1"/>
</dbReference>
<dbReference type="PANTHER" id="PTHR35849:SF2">
    <property type="entry name" value="BLR2341 PROTEIN"/>
    <property type="match status" value="1"/>
</dbReference>
<dbReference type="InterPro" id="IPR036513">
    <property type="entry name" value="STAS_dom_sf"/>
</dbReference>
<reference evidence="2" key="1">
    <citation type="submission" date="2021-04" db="EMBL/GenBank/DDBJ databases">
        <title>Dactylosporangium aurantiacum NRRL B-8018 full assembly.</title>
        <authorList>
            <person name="Hartkoorn R.C."/>
            <person name="Beaudoing E."/>
            <person name="Hot D."/>
        </authorList>
    </citation>
    <scope>NUCLEOTIDE SEQUENCE</scope>
    <source>
        <strain evidence="2">NRRL B-8018</strain>
    </source>
</reference>
<keyword evidence="3" id="KW-1185">Reference proteome</keyword>
<name>A0A9Q9MJB4_9ACTN</name>